<evidence type="ECO:0000313" key="9">
    <source>
        <dbReference type="Proteomes" id="UP000521525"/>
    </source>
</evidence>
<proteinExistence type="predicted"/>
<evidence type="ECO:0000256" key="5">
    <source>
        <dbReference type="ARBA" id="ARBA00023180"/>
    </source>
</evidence>
<keyword evidence="5" id="KW-0325">Glycoprotein</keyword>
<evidence type="ECO:0000256" key="6">
    <source>
        <dbReference type="SAM" id="MobiDB-lite"/>
    </source>
</evidence>
<dbReference type="PANTHER" id="PTHR24252:SF8">
    <property type="entry name" value="ACROSIN"/>
    <property type="match status" value="1"/>
</dbReference>
<evidence type="ECO:0000256" key="1">
    <source>
        <dbReference type="ARBA" id="ARBA00004613"/>
    </source>
</evidence>
<dbReference type="FunFam" id="2.40.10.10:FF:000054">
    <property type="entry name" value="Complement C1r subcomponent"/>
    <property type="match status" value="1"/>
</dbReference>
<dbReference type="InterPro" id="IPR043504">
    <property type="entry name" value="Peptidase_S1_PA_chymotrypsin"/>
</dbReference>
<sequence length="101" mass="10999">VHPQDLCAGYPRGGIDTCQGDTGGPLVCKDNTGDYFWLVGLASWGKGCAGDKRPGVFTSTQHFHNWIQKQMGMVPFKTQPPPPEPPTPTIEIEPPELEPEP</sequence>
<keyword evidence="9" id="KW-1185">Reference proteome</keyword>
<dbReference type="GO" id="GO:0004252">
    <property type="term" value="F:serine-type endopeptidase activity"/>
    <property type="evidence" value="ECO:0007669"/>
    <property type="project" value="InterPro"/>
</dbReference>
<reference evidence="8 9" key="1">
    <citation type="submission" date="2019-09" db="EMBL/GenBank/DDBJ databases">
        <title>Bird 10,000 Genomes (B10K) Project - Family phase.</title>
        <authorList>
            <person name="Zhang G."/>
        </authorList>
    </citation>
    <scope>NUCLEOTIDE SEQUENCE [LARGE SCALE GENOMIC DNA]</scope>
    <source>
        <strain evidence="8">OUT-0050</strain>
        <tissue evidence="8">Muscle</tissue>
    </source>
</reference>
<dbReference type="Gene3D" id="2.40.10.10">
    <property type="entry name" value="Trypsin-like serine proteases"/>
    <property type="match status" value="1"/>
</dbReference>
<evidence type="ECO:0000256" key="4">
    <source>
        <dbReference type="ARBA" id="ARBA00023157"/>
    </source>
</evidence>
<dbReference type="EMBL" id="VZSP01037990">
    <property type="protein sequence ID" value="NWZ17677.1"/>
    <property type="molecule type" value="Genomic_DNA"/>
</dbReference>
<feature type="region of interest" description="Disordered" evidence="6">
    <location>
        <begin position="74"/>
        <end position="101"/>
    </location>
</feature>
<dbReference type="GO" id="GO:0007340">
    <property type="term" value="P:acrosome reaction"/>
    <property type="evidence" value="ECO:0007669"/>
    <property type="project" value="TreeGrafter"/>
</dbReference>
<protein>
    <submittedName>
        <fullName evidence="8">ACRO protein</fullName>
    </submittedName>
</protein>
<name>A0A7K7KGJ2_AGEPH</name>
<dbReference type="GO" id="GO:0006508">
    <property type="term" value="P:proteolysis"/>
    <property type="evidence" value="ECO:0007669"/>
    <property type="project" value="InterPro"/>
</dbReference>
<dbReference type="Proteomes" id="UP000521525">
    <property type="component" value="Unassembled WGS sequence"/>
</dbReference>
<comment type="caution">
    <text evidence="8">The sequence shown here is derived from an EMBL/GenBank/DDBJ whole genome shotgun (WGS) entry which is preliminary data.</text>
</comment>
<evidence type="ECO:0000313" key="8">
    <source>
        <dbReference type="EMBL" id="NWZ17677.1"/>
    </source>
</evidence>
<feature type="non-terminal residue" evidence="8">
    <location>
        <position position="1"/>
    </location>
</feature>
<comment type="subcellular location">
    <subcellularLocation>
        <location evidence="1">Secreted</location>
    </subcellularLocation>
</comment>
<dbReference type="AlphaFoldDB" id="A0A7K7KGJ2"/>
<keyword evidence="4" id="KW-1015">Disulfide bond</keyword>
<dbReference type="InterPro" id="IPR001254">
    <property type="entry name" value="Trypsin_dom"/>
</dbReference>
<gene>
    <name evidence="8" type="primary">Acr_15</name>
    <name evidence="8" type="ORF">AGEPHO_R11134</name>
</gene>
<evidence type="ECO:0000259" key="7">
    <source>
        <dbReference type="PROSITE" id="PS50240"/>
    </source>
</evidence>
<dbReference type="PROSITE" id="PS50240">
    <property type="entry name" value="TRYPSIN_DOM"/>
    <property type="match status" value="1"/>
</dbReference>
<dbReference type="PANTHER" id="PTHR24252">
    <property type="entry name" value="ACROSIN-RELATED"/>
    <property type="match status" value="1"/>
</dbReference>
<evidence type="ECO:0000256" key="2">
    <source>
        <dbReference type="ARBA" id="ARBA00022525"/>
    </source>
</evidence>
<keyword evidence="3" id="KW-0732">Signal</keyword>
<feature type="non-terminal residue" evidence="8">
    <location>
        <position position="101"/>
    </location>
</feature>
<accession>A0A7K7KGJ2</accession>
<evidence type="ECO:0000256" key="3">
    <source>
        <dbReference type="ARBA" id="ARBA00022729"/>
    </source>
</evidence>
<dbReference type="GO" id="GO:0005576">
    <property type="term" value="C:extracellular region"/>
    <property type="evidence" value="ECO:0007669"/>
    <property type="project" value="UniProtKB-SubCell"/>
</dbReference>
<organism evidence="8 9">
    <name type="scientific">Agelaius phoeniceus</name>
    <name type="common">Red-winged blackbird</name>
    <name type="synonym">Oriolus phoeniceus</name>
    <dbReference type="NCBI Taxonomy" id="39638"/>
    <lineage>
        <taxon>Eukaryota</taxon>
        <taxon>Metazoa</taxon>
        <taxon>Chordata</taxon>
        <taxon>Craniata</taxon>
        <taxon>Vertebrata</taxon>
        <taxon>Euteleostomi</taxon>
        <taxon>Archelosauria</taxon>
        <taxon>Archosauria</taxon>
        <taxon>Dinosauria</taxon>
        <taxon>Saurischia</taxon>
        <taxon>Theropoda</taxon>
        <taxon>Coelurosauria</taxon>
        <taxon>Aves</taxon>
        <taxon>Neognathae</taxon>
        <taxon>Neoaves</taxon>
        <taxon>Telluraves</taxon>
        <taxon>Australaves</taxon>
        <taxon>Passeriformes</taxon>
        <taxon>Passeroidea</taxon>
        <taxon>Icteridae</taxon>
        <taxon>Agelaius</taxon>
    </lineage>
</organism>
<keyword evidence="2" id="KW-0964">Secreted</keyword>
<dbReference type="Pfam" id="PF00089">
    <property type="entry name" value="Trypsin"/>
    <property type="match status" value="1"/>
</dbReference>
<feature type="compositionally biased region" description="Pro residues" evidence="6">
    <location>
        <begin position="78"/>
        <end position="88"/>
    </location>
</feature>
<dbReference type="SUPFAM" id="SSF50494">
    <property type="entry name" value="Trypsin-like serine proteases"/>
    <property type="match status" value="1"/>
</dbReference>
<dbReference type="InterPro" id="IPR009003">
    <property type="entry name" value="Peptidase_S1_PA"/>
</dbReference>
<feature type="domain" description="Peptidase S1" evidence="7">
    <location>
        <begin position="1"/>
        <end position="72"/>
    </location>
</feature>